<accession>W2K1Q3</accession>
<dbReference type="Proteomes" id="UP000054423">
    <property type="component" value="Unassembled WGS sequence"/>
</dbReference>
<dbReference type="AlphaFoldDB" id="W2K1Q3"/>
<name>W2K1Q3_PHYNI</name>
<gene>
    <name evidence="1" type="ORF">L917_20819</name>
</gene>
<proteinExistence type="predicted"/>
<protein>
    <submittedName>
        <fullName evidence="1">Uncharacterized protein</fullName>
    </submittedName>
</protein>
<dbReference type="EMBL" id="KI683318">
    <property type="protein sequence ID" value="ETL78365.1"/>
    <property type="molecule type" value="Genomic_DNA"/>
</dbReference>
<organism evidence="1">
    <name type="scientific">Phytophthora nicotianae</name>
    <name type="common">Potato buckeye rot agent</name>
    <name type="synonym">Phytophthora parasitica</name>
    <dbReference type="NCBI Taxonomy" id="4792"/>
    <lineage>
        <taxon>Eukaryota</taxon>
        <taxon>Sar</taxon>
        <taxon>Stramenopiles</taxon>
        <taxon>Oomycota</taxon>
        <taxon>Peronosporomycetes</taxon>
        <taxon>Peronosporales</taxon>
        <taxon>Peronosporaceae</taxon>
        <taxon>Phytophthora</taxon>
    </lineage>
</organism>
<reference evidence="1" key="1">
    <citation type="submission" date="2013-11" db="EMBL/GenBank/DDBJ databases">
        <title>The Genome Sequence of Phytophthora parasitica CHvinca01.</title>
        <authorList>
            <consortium name="The Broad Institute Genomics Platform"/>
            <person name="Russ C."/>
            <person name="Tyler B."/>
            <person name="Panabieres F."/>
            <person name="Shan W."/>
            <person name="Tripathy S."/>
            <person name="Grunwald N."/>
            <person name="Machado M."/>
            <person name="Johnson C.S."/>
            <person name="Arredondo F."/>
            <person name="Hong C."/>
            <person name="Coffey M."/>
            <person name="Young S.K."/>
            <person name="Zeng Q."/>
            <person name="Gargeya S."/>
            <person name="Fitzgerald M."/>
            <person name="Abouelleil A."/>
            <person name="Alvarado L."/>
            <person name="Chapman S.B."/>
            <person name="Gainer-Dewar J."/>
            <person name="Goldberg J."/>
            <person name="Griggs A."/>
            <person name="Gujja S."/>
            <person name="Hansen M."/>
            <person name="Howarth C."/>
            <person name="Imamovic A."/>
            <person name="Ireland A."/>
            <person name="Larimer J."/>
            <person name="McCowan C."/>
            <person name="Murphy C."/>
            <person name="Pearson M."/>
            <person name="Poon T.W."/>
            <person name="Priest M."/>
            <person name="Roberts A."/>
            <person name="Saif S."/>
            <person name="Shea T."/>
            <person name="Sykes S."/>
            <person name="Wortman J."/>
            <person name="Nusbaum C."/>
            <person name="Birren B."/>
        </authorList>
    </citation>
    <scope>NUCLEOTIDE SEQUENCE [LARGE SCALE GENOMIC DNA]</scope>
    <source>
        <strain evidence="1">CHvinca01</strain>
    </source>
</reference>
<evidence type="ECO:0000313" key="1">
    <source>
        <dbReference type="EMBL" id="ETL78365.1"/>
    </source>
</evidence>
<sequence length="78" mass="9146">MKHAVGTSYEARRRLRLWSREQKNVAKAALEPRWCVRQYWMHQTQMPTLCAVNQVEFTATTTSLSLYPPKPHKTTQLS</sequence>